<dbReference type="AlphaFoldDB" id="A0A1I5ASJ7"/>
<dbReference type="Pfam" id="PF03692">
    <property type="entry name" value="CxxCxxCC"/>
    <property type="match status" value="1"/>
</dbReference>
<gene>
    <name evidence="1" type="ORF">SAMN05216289_14214</name>
</gene>
<dbReference type="EMBL" id="FOVF01000042">
    <property type="protein sequence ID" value="SFN65404.1"/>
    <property type="molecule type" value="Genomic_DNA"/>
</dbReference>
<protein>
    <submittedName>
        <fullName evidence="1">Uncharacterized protein</fullName>
    </submittedName>
</protein>
<reference evidence="1 2" key="1">
    <citation type="submission" date="2016-10" db="EMBL/GenBank/DDBJ databases">
        <authorList>
            <person name="de Groot N.N."/>
        </authorList>
    </citation>
    <scope>NUCLEOTIDE SEQUENCE [LARGE SCALE GENOMIC DNA]</scope>
    <source>
        <strain evidence="1 2">CGMCC 1.7659</strain>
    </source>
</reference>
<dbReference type="Proteomes" id="UP000198575">
    <property type="component" value="Unassembled WGS sequence"/>
</dbReference>
<dbReference type="InterPro" id="IPR005358">
    <property type="entry name" value="Puta_zinc/iron-chelating_dom"/>
</dbReference>
<dbReference type="STRING" id="578942.SAMN05216289_14214"/>
<evidence type="ECO:0000313" key="1">
    <source>
        <dbReference type="EMBL" id="SFN65404.1"/>
    </source>
</evidence>
<dbReference type="OrthoDB" id="196483at2"/>
<name>A0A1I5ASJ7_9GAMM</name>
<evidence type="ECO:0000313" key="2">
    <source>
        <dbReference type="Proteomes" id="UP000198575"/>
    </source>
</evidence>
<organism evidence="1 2">
    <name type="scientific">Dokdonella immobilis</name>
    <dbReference type="NCBI Taxonomy" id="578942"/>
    <lineage>
        <taxon>Bacteria</taxon>
        <taxon>Pseudomonadati</taxon>
        <taxon>Pseudomonadota</taxon>
        <taxon>Gammaproteobacteria</taxon>
        <taxon>Lysobacterales</taxon>
        <taxon>Rhodanobacteraceae</taxon>
        <taxon>Dokdonella</taxon>
    </lineage>
</organism>
<sequence length="161" mass="16910">MGHPCLSCGACCAHFRVAFHWSEADPTTGGITPAGLTEAFDPHRVVMRGTQSRTPRCVALHGEVGRQVACSIYAQRPSPCHALVAAWENGLPSPQCDRARLAHGLPVLTPLQWAEPVAVQTDAGDAALPVFDAIAQAPDEAAMEGQPPLLLHAERAPAAPA</sequence>
<proteinExistence type="predicted"/>
<accession>A0A1I5ASJ7</accession>
<keyword evidence="2" id="KW-1185">Reference proteome</keyword>